<dbReference type="GO" id="GO:0000244">
    <property type="term" value="P:spliceosomal tri-snRNP complex assembly"/>
    <property type="evidence" value="ECO:0007669"/>
    <property type="project" value="TreeGrafter"/>
</dbReference>
<evidence type="ECO:0000313" key="2">
    <source>
        <dbReference type="EMBL" id="CAB4274285.1"/>
    </source>
</evidence>
<reference evidence="2 3" key="1">
    <citation type="submission" date="2020-05" db="EMBL/GenBank/DDBJ databases">
        <authorList>
            <person name="Campoy J."/>
            <person name="Schneeberger K."/>
            <person name="Spophaly S."/>
        </authorList>
    </citation>
    <scope>NUCLEOTIDE SEQUENCE [LARGE SCALE GENOMIC DNA]</scope>
    <source>
        <strain evidence="2">PruArmRojPasFocal</strain>
    </source>
</reference>
<dbReference type="InterPro" id="IPR012591">
    <property type="entry name" value="PRO8NT"/>
</dbReference>
<gene>
    <name evidence="2" type="ORF">CURHAP_LOCUS22731</name>
</gene>
<dbReference type="GO" id="GO:0030619">
    <property type="term" value="F:U1 snRNA binding"/>
    <property type="evidence" value="ECO:0007669"/>
    <property type="project" value="TreeGrafter"/>
</dbReference>
<dbReference type="GO" id="GO:0017070">
    <property type="term" value="F:U6 snRNA binding"/>
    <property type="evidence" value="ECO:0007669"/>
    <property type="project" value="TreeGrafter"/>
</dbReference>
<proteinExistence type="predicted"/>
<evidence type="ECO:0000259" key="1">
    <source>
        <dbReference type="Pfam" id="PF08082"/>
    </source>
</evidence>
<protein>
    <recommendedName>
        <fullName evidence="1">PRO8NT domain-containing protein</fullName>
    </recommendedName>
</protein>
<feature type="domain" description="PRO8NT" evidence="1">
    <location>
        <begin position="55"/>
        <end position="143"/>
    </location>
</feature>
<dbReference type="GO" id="GO:0030620">
    <property type="term" value="F:U2 snRNA binding"/>
    <property type="evidence" value="ECO:0007669"/>
    <property type="project" value="TreeGrafter"/>
</dbReference>
<dbReference type="GO" id="GO:0030623">
    <property type="term" value="F:U5 snRNA binding"/>
    <property type="evidence" value="ECO:0007669"/>
    <property type="project" value="TreeGrafter"/>
</dbReference>
<dbReference type="InterPro" id="IPR027652">
    <property type="entry name" value="PRP8"/>
</dbReference>
<dbReference type="GO" id="GO:0097157">
    <property type="term" value="F:pre-mRNA intronic binding"/>
    <property type="evidence" value="ECO:0007669"/>
    <property type="project" value="TreeGrafter"/>
</dbReference>
<dbReference type="PANTHER" id="PTHR11140:SF0">
    <property type="entry name" value="PRE-MRNA-PROCESSING-SPLICING FACTOR 8"/>
    <property type="match status" value="1"/>
</dbReference>
<dbReference type="GO" id="GO:0071013">
    <property type="term" value="C:catalytic step 2 spliceosome"/>
    <property type="evidence" value="ECO:0007669"/>
    <property type="project" value="TreeGrafter"/>
</dbReference>
<accession>A0A6J5UGJ4</accession>
<organism evidence="2 3">
    <name type="scientific">Prunus armeniaca</name>
    <name type="common">Apricot</name>
    <name type="synonym">Armeniaca vulgaris</name>
    <dbReference type="NCBI Taxonomy" id="36596"/>
    <lineage>
        <taxon>Eukaryota</taxon>
        <taxon>Viridiplantae</taxon>
        <taxon>Streptophyta</taxon>
        <taxon>Embryophyta</taxon>
        <taxon>Tracheophyta</taxon>
        <taxon>Spermatophyta</taxon>
        <taxon>Magnoliopsida</taxon>
        <taxon>eudicotyledons</taxon>
        <taxon>Gunneridae</taxon>
        <taxon>Pentapetalae</taxon>
        <taxon>rosids</taxon>
        <taxon>fabids</taxon>
        <taxon>Rosales</taxon>
        <taxon>Rosaceae</taxon>
        <taxon>Amygdaloideae</taxon>
        <taxon>Amygdaleae</taxon>
        <taxon>Prunus</taxon>
    </lineage>
</organism>
<dbReference type="PANTHER" id="PTHR11140">
    <property type="entry name" value="PRE-MRNA SPLICING FACTOR PRP8"/>
    <property type="match status" value="1"/>
</dbReference>
<sequence>MQSNGEIAPPGTVASSVLPPPMAEPALFERARTWQKLESKRYGTKRKFGFVEAEKEDMPAEHARKVLRDHGDMSSKRFKHDKRVYLGALKFVPHAVYKLLENMPMPWEQTREVKVLYHVSGAITFVNEVPLVVEPIYLAQWGDNVDYDEEGEEGSSAVQENAVSTIR</sequence>
<dbReference type="EMBL" id="CAEKDK010000003">
    <property type="protein sequence ID" value="CAB4274285.1"/>
    <property type="molecule type" value="Genomic_DNA"/>
</dbReference>
<evidence type="ECO:0000313" key="3">
    <source>
        <dbReference type="Proteomes" id="UP000507222"/>
    </source>
</evidence>
<dbReference type="GO" id="GO:0005682">
    <property type="term" value="C:U5 snRNP"/>
    <property type="evidence" value="ECO:0007669"/>
    <property type="project" value="TreeGrafter"/>
</dbReference>
<name>A0A6J5UGJ4_PRUAR</name>
<dbReference type="Pfam" id="PF08082">
    <property type="entry name" value="PRO8NT"/>
    <property type="match status" value="1"/>
</dbReference>
<dbReference type="AlphaFoldDB" id="A0A6J5UGJ4"/>
<dbReference type="Proteomes" id="UP000507222">
    <property type="component" value="Unassembled WGS sequence"/>
</dbReference>